<dbReference type="RefSeq" id="WP_145082450.1">
    <property type="nucleotide sequence ID" value="NZ_CP036298.1"/>
</dbReference>
<name>A0A518GCN4_9BACT</name>
<keyword evidence="2" id="KW-1185">Reference proteome</keyword>
<organism evidence="1 2">
    <name type="scientific">Aureliella helgolandensis</name>
    <dbReference type="NCBI Taxonomy" id="2527968"/>
    <lineage>
        <taxon>Bacteria</taxon>
        <taxon>Pseudomonadati</taxon>
        <taxon>Planctomycetota</taxon>
        <taxon>Planctomycetia</taxon>
        <taxon>Pirellulales</taxon>
        <taxon>Pirellulaceae</taxon>
        <taxon>Aureliella</taxon>
    </lineage>
</organism>
<dbReference type="KEGG" id="ahel:Q31a_47320"/>
<dbReference type="EMBL" id="CP036298">
    <property type="protein sequence ID" value="QDV26359.1"/>
    <property type="molecule type" value="Genomic_DNA"/>
</dbReference>
<protein>
    <submittedName>
        <fullName evidence="1">Uncharacterized protein</fullName>
    </submittedName>
</protein>
<evidence type="ECO:0000313" key="1">
    <source>
        <dbReference type="EMBL" id="QDV26359.1"/>
    </source>
</evidence>
<gene>
    <name evidence="1" type="ORF">Q31a_47320</name>
</gene>
<dbReference type="Proteomes" id="UP000318017">
    <property type="component" value="Chromosome"/>
</dbReference>
<evidence type="ECO:0000313" key="2">
    <source>
        <dbReference type="Proteomes" id="UP000318017"/>
    </source>
</evidence>
<reference evidence="1 2" key="1">
    <citation type="submission" date="2019-02" db="EMBL/GenBank/DDBJ databases">
        <title>Deep-cultivation of Planctomycetes and their phenomic and genomic characterization uncovers novel biology.</title>
        <authorList>
            <person name="Wiegand S."/>
            <person name="Jogler M."/>
            <person name="Boedeker C."/>
            <person name="Pinto D."/>
            <person name="Vollmers J."/>
            <person name="Rivas-Marin E."/>
            <person name="Kohn T."/>
            <person name="Peeters S.H."/>
            <person name="Heuer A."/>
            <person name="Rast P."/>
            <person name="Oberbeckmann S."/>
            <person name="Bunk B."/>
            <person name="Jeske O."/>
            <person name="Meyerdierks A."/>
            <person name="Storesund J.E."/>
            <person name="Kallscheuer N."/>
            <person name="Luecker S."/>
            <person name="Lage O.M."/>
            <person name="Pohl T."/>
            <person name="Merkel B.J."/>
            <person name="Hornburger P."/>
            <person name="Mueller R.-W."/>
            <person name="Bruemmer F."/>
            <person name="Labrenz M."/>
            <person name="Spormann A.M."/>
            <person name="Op den Camp H."/>
            <person name="Overmann J."/>
            <person name="Amann R."/>
            <person name="Jetten M.S.M."/>
            <person name="Mascher T."/>
            <person name="Medema M.H."/>
            <person name="Devos D.P."/>
            <person name="Kaster A.-K."/>
            <person name="Ovreas L."/>
            <person name="Rohde M."/>
            <person name="Galperin M.Y."/>
            <person name="Jogler C."/>
        </authorList>
    </citation>
    <scope>NUCLEOTIDE SEQUENCE [LARGE SCALE GENOMIC DNA]</scope>
    <source>
        <strain evidence="1 2">Q31a</strain>
    </source>
</reference>
<dbReference type="AlphaFoldDB" id="A0A518GCN4"/>
<sequence>MASIILFSDTYRLLNGTSVVDVLDENGQPLASNPLGGVGHKFYVITISNEGTGNRATAQYWVWGKTDQPVAVELVRATSANNTPQLVGGSVLQLKCPNASNDPIHVHAERVT</sequence>
<proteinExistence type="predicted"/>
<accession>A0A518GCN4</accession>